<comment type="caution">
    <text evidence="1">The sequence shown here is derived from an EMBL/GenBank/DDBJ whole genome shotgun (WGS) entry which is preliminary data.</text>
</comment>
<reference evidence="1" key="1">
    <citation type="submission" date="2021-03" db="EMBL/GenBank/DDBJ databases">
        <title>Draft genome sequence of rust myrtle Austropuccinia psidii MF-1, a brazilian biotype.</title>
        <authorList>
            <person name="Quecine M.C."/>
            <person name="Pachon D.M.R."/>
            <person name="Bonatelli M.L."/>
            <person name="Correr F.H."/>
            <person name="Franceschini L.M."/>
            <person name="Leite T.F."/>
            <person name="Margarido G.R.A."/>
            <person name="Almeida C.A."/>
            <person name="Ferrarezi J.A."/>
            <person name="Labate C.A."/>
        </authorList>
    </citation>
    <scope>NUCLEOTIDE SEQUENCE</scope>
    <source>
        <strain evidence="1">MF-1</strain>
    </source>
</reference>
<dbReference type="EMBL" id="AVOT02011375">
    <property type="protein sequence ID" value="MBW0492008.1"/>
    <property type="molecule type" value="Genomic_DNA"/>
</dbReference>
<evidence type="ECO:0000313" key="2">
    <source>
        <dbReference type="Proteomes" id="UP000765509"/>
    </source>
</evidence>
<organism evidence="1 2">
    <name type="scientific">Austropuccinia psidii MF-1</name>
    <dbReference type="NCBI Taxonomy" id="1389203"/>
    <lineage>
        <taxon>Eukaryota</taxon>
        <taxon>Fungi</taxon>
        <taxon>Dikarya</taxon>
        <taxon>Basidiomycota</taxon>
        <taxon>Pucciniomycotina</taxon>
        <taxon>Pucciniomycetes</taxon>
        <taxon>Pucciniales</taxon>
        <taxon>Sphaerophragmiaceae</taxon>
        <taxon>Austropuccinia</taxon>
    </lineage>
</organism>
<dbReference type="OrthoDB" id="2507422at2759"/>
<dbReference type="Proteomes" id="UP000765509">
    <property type="component" value="Unassembled WGS sequence"/>
</dbReference>
<sequence>MTVCADNSQQPFIINSGAHCSIVTRGYLDNHFPNWEKQVFPTKAKNFKSSSGKMTFIGKIMKEIIIPHRKVNIRLNPEFDVVEDALIQGFLLRTEYQRMDGIDIGNSKNRNITIVTNKDKKLSLDIYHISTHDPL</sequence>
<gene>
    <name evidence="1" type="ORF">O181_031723</name>
</gene>
<proteinExistence type="predicted"/>
<evidence type="ECO:0000313" key="1">
    <source>
        <dbReference type="EMBL" id="MBW0492008.1"/>
    </source>
</evidence>
<name>A0A9Q3H4W1_9BASI</name>
<dbReference type="AlphaFoldDB" id="A0A9Q3H4W1"/>
<keyword evidence="2" id="KW-1185">Reference proteome</keyword>
<protein>
    <submittedName>
        <fullName evidence="1">Uncharacterized protein</fullName>
    </submittedName>
</protein>
<accession>A0A9Q3H4W1</accession>